<reference evidence="2 3" key="1">
    <citation type="submission" date="2009-01" db="EMBL/GenBank/DDBJ databases">
        <authorList>
            <person name="Fulton L."/>
            <person name="Clifton S."/>
            <person name="Fulton B."/>
            <person name="Xu J."/>
            <person name="Minx P."/>
            <person name="Pepin K.H."/>
            <person name="Johnson M."/>
            <person name="Bhonagiri V."/>
            <person name="Nash W.E."/>
            <person name="Mardis E.R."/>
            <person name="Wilson R.K."/>
        </authorList>
    </citation>
    <scope>NUCLEOTIDE SEQUENCE [LARGE SCALE GENOMIC DNA]</scope>
    <source>
        <strain evidence="2 3">DSM 3353</strain>
    </source>
</reference>
<keyword evidence="1" id="KW-0472">Membrane</keyword>
<dbReference type="Proteomes" id="UP000003174">
    <property type="component" value="Unassembled WGS sequence"/>
</dbReference>
<organism evidence="2 3">
    <name type="scientific">Anaerobutyricum hallii DSM 3353</name>
    <dbReference type="NCBI Taxonomy" id="411469"/>
    <lineage>
        <taxon>Bacteria</taxon>
        <taxon>Bacillati</taxon>
        <taxon>Bacillota</taxon>
        <taxon>Clostridia</taxon>
        <taxon>Lachnospirales</taxon>
        <taxon>Lachnospiraceae</taxon>
        <taxon>Anaerobutyricum</taxon>
    </lineage>
</organism>
<feature type="transmembrane region" description="Helical" evidence="1">
    <location>
        <begin position="12"/>
        <end position="32"/>
    </location>
</feature>
<evidence type="ECO:0000313" key="3">
    <source>
        <dbReference type="Proteomes" id="UP000003174"/>
    </source>
</evidence>
<comment type="caution">
    <text evidence="2">The sequence shown here is derived from an EMBL/GenBank/DDBJ whole genome shotgun (WGS) entry which is preliminary data.</text>
</comment>
<reference evidence="2 3" key="2">
    <citation type="submission" date="2009-02" db="EMBL/GenBank/DDBJ databases">
        <title>Draft genome sequence of Eubacterium hallii (DSM 3353).</title>
        <authorList>
            <person name="Sudarsanam P."/>
            <person name="Ley R."/>
            <person name="Guruge J."/>
            <person name="Turnbaugh P.J."/>
            <person name="Mahowald M."/>
            <person name="Liep D."/>
            <person name="Gordon J."/>
        </authorList>
    </citation>
    <scope>NUCLEOTIDE SEQUENCE [LARGE SCALE GENOMIC DNA]</scope>
    <source>
        <strain evidence="2 3">DSM 3353</strain>
    </source>
</reference>
<keyword evidence="1" id="KW-1133">Transmembrane helix</keyword>
<dbReference type="AlphaFoldDB" id="C0EZY4"/>
<name>C0EZY4_9FIRM</name>
<evidence type="ECO:0000313" key="2">
    <source>
        <dbReference type="EMBL" id="EEG35151.1"/>
    </source>
</evidence>
<keyword evidence="1" id="KW-0812">Transmembrane</keyword>
<proteinExistence type="predicted"/>
<accession>C0EZY4</accession>
<gene>
    <name evidence="2" type="ORF">EUBHAL_02995</name>
</gene>
<protein>
    <submittedName>
        <fullName evidence="2">Uncharacterized protein</fullName>
    </submittedName>
</protein>
<dbReference type="EMBL" id="ACEP01000147">
    <property type="protein sequence ID" value="EEG35151.1"/>
    <property type="molecule type" value="Genomic_DNA"/>
</dbReference>
<evidence type="ECO:0000256" key="1">
    <source>
        <dbReference type="SAM" id="Phobius"/>
    </source>
</evidence>
<sequence length="42" mass="5057">MKKKINSFYRMHFLICLGVSVCTKICTYLTAWDIWHIKYIGM</sequence>